<evidence type="ECO:0000313" key="1">
    <source>
        <dbReference type="Ensembl" id="ENSSOCP00000012679.1"/>
    </source>
</evidence>
<sequence length="89" mass="9751">MQQEILGPVLPVLTVCKLGAAIHFTNKNKRPLATYVCDLEKQMLTHSNGALFGVKPVFHFRNASLLPAVAPGSPARYCTPLPSRRPAWP</sequence>
<accession>A0A8D0FAT1</accession>
<dbReference type="Proteomes" id="UP000694551">
    <property type="component" value="Unplaced"/>
</dbReference>
<evidence type="ECO:0000313" key="2">
    <source>
        <dbReference type="Proteomes" id="UP000694551"/>
    </source>
</evidence>
<dbReference type="Ensembl" id="ENSSOCT00000013804.1">
    <property type="protein sequence ID" value="ENSSOCP00000013440.1"/>
    <property type="gene ID" value="ENSSOCG00000010195.1"/>
</dbReference>
<name>A0A8D0FAT1_STROC</name>
<protein>
    <submittedName>
        <fullName evidence="1">Uncharacterized protein</fullName>
    </submittedName>
</protein>
<reference evidence="1" key="1">
    <citation type="submission" date="2025-05" db="UniProtKB">
        <authorList>
            <consortium name="Ensembl"/>
        </authorList>
    </citation>
    <scope>IDENTIFICATION</scope>
</reference>
<dbReference type="GO" id="GO:0016620">
    <property type="term" value="F:oxidoreductase activity, acting on the aldehyde or oxo group of donors, NAD or NADP as acceptor"/>
    <property type="evidence" value="ECO:0007669"/>
    <property type="project" value="InterPro"/>
</dbReference>
<dbReference type="InterPro" id="IPR016161">
    <property type="entry name" value="Ald_DH/histidinol_DH"/>
</dbReference>
<dbReference type="InterPro" id="IPR016163">
    <property type="entry name" value="Ald_DH_C"/>
</dbReference>
<proteinExistence type="predicted"/>
<dbReference type="Ensembl" id="ENSSOCT00000013026.1">
    <property type="protein sequence ID" value="ENSSOCP00000012679.1"/>
    <property type="gene ID" value="ENSSOCG00000009651.1"/>
</dbReference>
<organism evidence="1 2">
    <name type="scientific">Strix occidentalis caurina</name>
    <name type="common">northern spotted owl</name>
    <dbReference type="NCBI Taxonomy" id="311401"/>
    <lineage>
        <taxon>Eukaryota</taxon>
        <taxon>Metazoa</taxon>
        <taxon>Chordata</taxon>
        <taxon>Craniata</taxon>
        <taxon>Vertebrata</taxon>
        <taxon>Euteleostomi</taxon>
        <taxon>Archelosauria</taxon>
        <taxon>Archosauria</taxon>
        <taxon>Dinosauria</taxon>
        <taxon>Saurischia</taxon>
        <taxon>Theropoda</taxon>
        <taxon>Coelurosauria</taxon>
        <taxon>Aves</taxon>
        <taxon>Neognathae</taxon>
        <taxon>Neoaves</taxon>
        <taxon>Telluraves</taxon>
        <taxon>Strigiformes</taxon>
        <taxon>Strigidae</taxon>
        <taxon>Strix</taxon>
    </lineage>
</organism>
<keyword evidence="2" id="KW-1185">Reference proteome</keyword>
<dbReference type="AlphaFoldDB" id="A0A8D0FAT1"/>
<dbReference type="SUPFAM" id="SSF53720">
    <property type="entry name" value="ALDH-like"/>
    <property type="match status" value="1"/>
</dbReference>
<dbReference type="Gene3D" id="3.40.309.10">
    <property type="entry name" value="Aldehyde Dehydrogenase, Chain A, domain 2"/>
    <property type="match status" value="1"/>
</dbReference>